<keyword evidence="3" id="KW-1185">Reference proteome</keyword>
<dbReference type="Proteomes" id="UP001642482">
    <property type="component" value="Unassembled WGS sequence"/>
</dbReference>
<reference evidence="2 3" key="1">
    <citation type="submission" date="2024-01" db="EMBL/GenBank/DDBJ databases">
        <authorList>
            <person name="Allen C."/>
            <person name="Tagirdzhanova G."/>
        </authorList>
    </citation>
    <scope>NUCLEOTIDE SEQUENCE [LARGE SCALE GENOMIC DNA]</scope>
</reference>
<keyword evidence="1" id="KW-1133">Transmembrane helix</keyword>
<name>A0ABP0B4T8_9PEZI</name>
<feature type="transmembrane region" description="Helical" evidence="1">
    <location>
        <begin position="62"/>
        <end position="84"/>
    </location>
</feature>
<gene>
    <name evidence="2" type="ORF">SEUCBS140593_002229</name>
</gene>
<proteinExistence type="predicted"/>
<evidence type="ECO:0000256" key="1">
    <source>
        <dbReference type="SAM" id="Phobius"/>
    </source>
</evidence>
<protein>
    <submittedName>
        <fullName evidence="2">Uncharacterized protein</fullName>
    </submittedName>
</protein>
<dbReference type="EMBL" id="CAWUHD010000014">
    <property type="protein sequence ID" value="CAK7214579.1"/>
    <property type="molecule type" value="Genomic_DNA"/>
</dbReference>
<sequence length="97" mass="10598">MPALPIVIDLDKIRQGLSTDLELASRSLHSVGRGLTADLELATRSLHSAGHIILRRGTDNHIAEVVAVVATIAVSMGLLMYWGIKKEGSCDWRPRKK</sequence>
<keyword evidence="1" id="KW-0812">Transmembrane</keyword>
<organism evidence="2 3">
    <name type="scientific">Sporothrix eucalyptigena</name>
    <dbReference type="NCBI Taxonomy" id="1812306"/>
    <lineage>
        <taxon>Eukaryota</taxon>
        <taxon>Fungi</taxon>
        <taxon>Dikarya</taxon>
        <taxon>Ascomycota</taxon>
        <taxon>Pezizomycotina</taxon>
        <taxon>Sordariomycetes</taxon>
        <taxon>Sordariomycetidae</taxon>
        <taxon>Ophiostomatales</taxon>
        <taxon>Ophiostomataceae</taxon>
        <taxon>Sporothrix</taxon>
    </lineage>
</organism>
<comment type="caution">
    <text evidence="2">The sequence shown here is derived from an EMBL/GenBank/DDBJ whole genome shotgun (WGS) entry which is preliminary data.</text>
</comment>
<evidence type="ECO:0000313" key="2">
    <source>
        <dbReference type="EMBL" id="CAK7214579.1"/>
    </source>
</evidence>
<evidence type="ECO:0000313" key="3">
    <source>
        <dbReference type="Proteomes" id="UP001642482"/>
    </source>
</evidence>
<accession>A0ABP0B4T8</accession>
<keyword evidence="1" id="KW-0472">Membrane</keyword>